<feature type="domain" description="Cytochrome c7-like" evidence="2">
    <location>
        <begin position="132"/>
        <end position="198"/>
    </location>
</feature>
<dbReference type="SUPFAM" id="SSF48695">
    <property type="entry name" value="Multiheme cytochromes"/>
    <property type="match status" value="1"/>
</dbReference>
<keyword evidence="1" id="KW-0732">Signal</keyword>
<dbReference type="CDD" id="cd08168">
    <property type="entry name" value="Cytochrom_C3"/>
    <property type="match status" value="2"/>
</dbReference>
<dbReference type="AlphaFoldDB" id="A0A8J6NE90"/>
<gene>
    <name evidence="3" type="ORF">H8E41_05115</name>
</gene>
<dbReference type="Proteomes" id="UP000614424">
    <property type="component" value="Unassembled WGS sequence"/>
</dbReference>
<dbReference type="InterPro" id="IPR029467">
    <property type="entry name" value="Cyt_c7-like"/>
</dbReference>
<sequence length="314" mass="34505">MIKSPLFTIGSITLSAYLFLVGSSLASEAYDADTYGPENPLVWEKTNKVVFSHKVHTMDAEIECSSCHDDLFGMESGTDMNSDKVTMKAMEEGQFCGACHDGDTAFGVNTNCQACHVLPDDPLIWDSPGKAVFSHTAHVEEFGFECATCHSEIFSMKKGTALANKDFTMASLKEGKYCGICHDGDSAFNVVSQCESCHFPPTEKIIFTQPVKAVIFDHDIHLKKGKLSCVSCHKDVFVMKKGSFEGQQLIQSENPAEKRKYLEDLHNKYCGTCHNSSQAFGYLTRCTVCHVGVKGLEQKTGGDKKEDAHGKAQH</sequence>
<dbReference type="PANTHER" id="PTHR39425:SF1">
    <property type="entry name" value="CYTOCHROME C7-LIKE DOMAIN-CONTAINING PROTEIN"/>
    <property type="match status" value="1"/>
</dbReference>
<comment type="caution">
    <text evidence="3">The sequence shown here is derived from an EMBL/GenBank/DDBJ whole genome shotgun (WGS) entry which is preliminary data.</text>
</comment>
<accession>A0A8J6NE90</accession>
<feature type="domain" description="Cytochrome c7-like" evidence="2">
    <location>
        <begin position="214"/>
        <end position="290"/>
    </location>
</feature>
<dbReference type="InterPro" id="IPR026352">
    <property type="entry name" value="Nanowire_3heme"/>
</dbReference>
<dbReference type="EMBL" id="JACNJZ010000079">
    <property type="protein sequence ID" value="MBC8317263.1"/>
    <property type="molecule type" value="Genomic_DNA"/>
</dbReference>
<feature type="domain" description="Cytochrome c7-like" evidence="2">
    <location>
        <begin position="49"/>
        <end position="116"/>
    </location>
</feature>
<proteinExistence type="predicted"/>
<evidence type="ECO:0000256" key="1">
    <source>
        <dbReference type="SAM" id="SignalP"/>
    </source>
</evidence>
<protein>
    <recommendedName>
        <fullName evidence="2">Cytochrome c7-like domain-containing protein</fullName>
    </recommendedName>
</protein>
<dbReference type="PANTHER" id="PTHR39425">
    <property type="entry name" value="LIPOPROTEIN CYTOCHROME C"/>
    <property type="match status" value="1"/>
</dbReference>
<name>A0A8J6NE90_9BACT</name>
<dbReference type="InterPro" id="IPR036280">
    <property type="entry name" value="Multihaem_cyt_sf"/>
</dbReference>
<reference evidence="3 4" key="1">
    <citation type="submission" date="2020-08" db="EMBL/GenBank/DDBJ databases">
        <title>Bridging the membrane lipid divide: bacteria of the FCB group superphylum have the potential to synthesize archaeal ether lipids.</title>
        <authorList>
            <person name="Villanueva L."/>
            <person name="Von Meijenfeldt F.A.B."/>
            <person name="Westbye A.B."/>
            <person name="Yadav S."/>
            <person name="Hopmans E.C."/>
            <person name="Dutilh B.E."/>
            <person name="Sinninghe Damste J.S."/>
        </authorList>
    </citation>
    <scope>NUCLEOTIDE SEQUENCE [LARGE SCALE GENOMIC DNA]</scope>
    <source>
        <strain evidence="3">NIOZ-UU47</strain>
    </source>
</reference>
<feature type="signal peptide" evidence="1">
    <location>
        <begin position="1"/>
        <end position="26"/>
    </location>
</feature>
<evidence type="ECO:0000313" key="4">
    <source>
        <dbReference type="Proteomes" id="UP000614424"/>
    </source>
</evidence>
<dbReference type="NCBIfam" id="TIGR04257">
    <property type="entry name" value="nanowire_3heme"/>
    <property type="match status" value="3"/>
</dbReference>
<feature type="chain" id="PRO_5035171812" description="Cytochrome c7-like domain-containing protein" evidence="1">
    <location>
        <begin position="27"/>
        <end position="314"/>
    </location>
</feature>
<dbReference type="Gene3D" id="3.90.10.10">
    <property type="entry name" value="Cytochrome C3"/>
    <property type="match status" value="3"/>
</dbReference>
<evidence type="ECO:0000313" key="3">
    <source>
        <dbReference type="EMBL" id="MBC8317263.1"/>
    </source>
</evidence>
<dbReference type="Pfam" id="PF14522">
    <property type="entry name" value="Cytochrome_C7"/>
    <property type="match status" value="3"/>
</dbReference>
<evidence type="ECO:0000259" key="2">
    <source>
        <dbReference type="Pfam" id="PF14522"/>
    </source>
</evidence>
<organism evidence="3 4">
    <name type="scientific">Candidatus Desulfobia pelagia</name>
    <dbReference type="NCBI Taxonomy" id="2841692"/>
    <lineage>
        <taxon>Bacteria</taxon>
        <taxon>Pseudomonadati</taxon>
        <taxon>Thermodesulfobacteriota</taxon>
        <taxon>Desulfobulbia</taxon>
        <taxon>Desulfobulbales</taxon>
        <taxon>Desulfobulbaceae</taxon>
        <taxon>Candidatus Desulfobia</taxon>
    </lineage>
</organism>